<dbReference type="Proteomes" id="UP000789396">
    <property type="component" value="Unassembled WGS sequence"/>
</dbReference>
<dbReference type="EMBL" id="CAJVPZ010009480">
    <property type="protein sequence ID" value="CAG8609620.1"/>
    <property type="molecule type" value="Genomic_DNA"/>
</dbReference>
<keyword evidence="2" id="KW-1185">Reference proteome</keyword>
<dbReference type="AlphaFoldDB" id="A0A9N9CN63"/>
<organism evidence="1 2">
    <name type="scientific">Racocetra fulgida</name>
    <dbReference type="NCBI Taxonomy" id="60492"/>
    <lineage>
        <taxon>Eukaryota</taxon>
        <taxon>Fungi</taxon>
        <taxon>Fungi incertae sedis</taxon>
        <taxon>Mucoromycota</taxon>
        <taxon>Glomeromycotina</taxon>
        <taxon>Glomeromycetes</taxon>
        <taxon>Diversisporales</taxon>
        <taxon>Gigasporaceae</taxon>
        <taxon>Racocetra</taxon>
    </lineage>
</organism>
<evidence type="ECO:0000313" key="1">
    <source>
        <dbReference type="EMBL" id="CAG8609620.1"/>
    </source>
</evidence>
<comment type="caution">
    <text evidence="1">The sequence shown here is derived from an EMBL/GenBank/DDBJ whole genome shotgun (WGS) entry which is preliminary data.</text>
</comment>
<protein>
    <submittedName>
        <fullName evidence="1">2739_t:CDS:1</fullName>
    </submittedName>
</protein>
<reference evidence="1" key="1">
    <citation type="submission" date="2021-06" db="EMBL/GenBank/DDBJ databases">
        <authorList>
            <person name="Kallberg Y."/>
            <person name="Tangrot J."/>
            <person name="Rosling A."/>
        </authorList>
    </citation>
    <scope>NUCLEOTIDE SEQUENCE</scope>
    <source>
        <strain evidence="1">IN212</strain>
    </source>
</reference>
<proteinExistence type="predicted"/>
<gene>
    <name evidence="1" type="ORF">RFULGI_LOCUS6926</name>
</gene>
<feature type="non-terminal residue" evidence="1">
    <location>
        <position position="1"/>
    </location>
</feature>
<sequence>KEPQQLDNQILTLFQIEKFQKIFAQHTIKESDEEQEINEQLTVLLDQQEKDAFFLKLQYNMFLLGMLHAMVRSNETLRETFLNASTRNELFAICI</sequence>
<dbReference type="OrthoDB" id="10438479at2759"/>
<name>A0A9N9CN63_9GLOM</name>
<accession>A0A9N9CN63</accession>
<evidence type="ECO:0000313" key="2">
    <source>
        <dbReference type="Proteomes" id="UP000789396"/>
    </source>
</evidence>